<evidence type="ECO:0000256" key="8">
    <source>
        <dbReference type="SAM" id="SignalP"/>
    </source>
</evidence>
<keyword evidence="8" id="KW-0732">Signal</keyword>
<dbReference type="InterPro" id="IPR008969">
    <property type="entry name" value="CarboxyPept-like_regulatory"/>
</dbReference>
<dbReference type="Pfam" id="PF07715">
    <property type="entry name" value="Plug"/>
    <property type="match status" value="1"/>
</dbReference>
<feature type="chain" id="PRO_5014678227" evidence="8">
    <location>
        <begin position="22"/>
        <end position="1021"/>
    </location>
</feature>
<gene>
    <name evidence="10" type="ORF">Rain11_0342</name>
</gene>
<dbReference type="GO" id="GO:0009279">
    <property type="term" value="C:cell outer membrane"/>
    <property type="evidence" value="ECO:0007669"/>
    <property type="project" value="UniProtKB-SubCell"/>
</dbReference>
<dbReference type="InterPro" id="IPR036942">
    <property type="entry name" value="Beta-barrel_TonB_sf"/>
</dbReference>
<dbReference type="OrthoDB" id="9768177at2"/>
<evidence type="ECO:0000313" key="11">
    <source>
        <dbReference type="Proteomes" id="UP000233387"/>
    </source>
</evidence>
<dbReference type="InterPro" id="IPR023997">
    <property type="entry name" value="TonB-dep_OMP_SusC/RagA_CS"/>
</dbReference>
<dbReference type="EMBL" id="NKXO01000004">
    <property type="protein sequence ID" value="PKQ70612.1"/>
    <property type="molecule type" value="Genomic_DNA"/>
</dbReference>
<comment type="similarity">
    <text evidence="7">Belongs to the TonB-dependent receptor family.</text>
</comment>
<keyword evidence="3 7" id="KW-1134">Transmembrane beta strand</keyword>
<dbReference type="PROSITE" id="PS52016">
    <property type="entry name" value="TONB_DEPENDENT_REC_3"/>
    <property type="match status" value="1"/>
</dbReference>
<name>A0A2N3IJV0_9BACT</name>
<keyword evidence="11" id="KW-1185">Reference proteome</keyword>
<proteinExistence type="inferred from homology"/>
<dbReference type="InterPro" id="IPR012910">
    <property type="entry name" value="Plug_dom"/>
</dbReference>
<dbReference type="Gene3D" id="2.60.40.1120">
    <property type="entry name" value="Carboxypeptidase-like, regulatory domain"/>
    <property type="match status" value="1"/>
</dbReference>
<dbReference type="InterPro" id="IPR037066">
    <property type="entry name" value="Plug_dom_sf"/>
</dbReference>
<evidence type="ECO:0000256" key="2">
    <source>
        <dbReference type="ARBA" id="ARBA00022448"/>
    </source>
</evidence>
<evidence type="ECO:0000256" key="3">
    <source>
        <dbReference type="ARBA" id="ARBA00022452"/>
    </source>
</evidence>
<protein>
    <submittedName>
        <fullName evidence="10">TonB-linked outer membrane protein, SusC/RagA family</fullName>
    </submittedName>
</protein>
<evidence type="ECO:0000313" key="10">
    <source>
        <dbReference type="EMBL" id="PKQ70612.1"/>
    </source>
</evidence>
<comment type="caution">
    <text evidence="10">The sequence shown here is derived from an EMBL/GenBank/DDBJ whole genome shotgun (WGS) entry which is preliminary data.</text>
</comment>
<evidence type="ECO:0000256" key="7">
    <source>
        <dbReference type="PROSITE-ProRule" id="PRU01360"/>
    </source>
</evidence>
<evidence type="ECO:0000256" key="5">
    <source>
        <dbReference type="ARBA" id="ARBA00023136"/>
    </source>
</evidence>
<comment type="subcellular location">
    <subcellularLocation>
        <location evidence="1 7">Cell outer membrane</location>
        <topology evidence="1 7">Multi-pass membrane protein</topology>
    </subcellularLocation>
</comment>
<keyword evidence="2 7" id="KW-0813">Transport</keyword>
<accession>A0A2N3IJV0</accession>
<dbReference type="AlphaFoldDB" id="A0A2N3IJV0"/>
<dbReference type="InterPro" id="IPR039426">
    <property type="entry name" value="TonB-dep_rcpt-like"/>
</dbReference>
<dbReference type="NCBIfam" id="TIGR04057">
    <property type="entry name" value="SusC_RagA_signa"/>
    <property type="match status" value="1"/>
</dbReference>
<sequence length="1021" mass="114349">MKKKLLFSFVFVLALIMQSFAQKTVSGTVRDDKGEAVVGATVFVKGNTKLGSVTDADGKFVINEVPDGAVLVIQALDYKTKEVPVGNQSVLSITVEPDVIQAIEVVSTGYGEVESRSFTGSAGKVDNTKIENVPIQSFDQILQGRTPGALIQSSTGMPGSRATVLIRGIGSVNSSTDPLYIVDGIPVDPAFFGTLNPNDFESVNVLKDGPAVAIYGSRGANGVIVVTTKKGIKDRNIFSYNFQYGIATPDYDRFLPTLNSLEKIQVENEVGFGYSYDRNGLGKPSDAELEVLRNTFTDWRKVLFRNAKTVQHEVTASGGSDKLRYYGSLNYYEQQGTVVNTDFKRYAGRLNLDYLGDNFSFSFKNTVSFTTRNFTDENNTAISSPLNAVYWSNPFETVYDPTHISGYNVLNTSPSNQPNALEEQMLNKDKTDDIKAFTTIRLEYQLPWVKGLSVRTNWGVDLNARENEFLDHPYRIVYLPRELGGISTSQRKGAFSRSSRRRIAYNGTTSLNYIRDFGDHNLRLSLFQEVVGRELRTFGFTGFGLQNVLLLNEAGITPGSAAPNDPANNYIPTVTGLKTVNGLFSVFLDGSYTFRKRYSLSANIRRDGTSKLLKENRFINTFSVGANWQVSEEDFLKNSKTISSLRVRASYATTANQELISGRGTIADDFPAFGLYSQGVYADGLAFIQSNVPVPDLKWERRLKANFGVDFGLFEDRIRGSLNLYNDVTKDLFFPRQLSRTSGFTSLLVNVGELRNRGIEFEVNTDVLRIDDFTWSVGGNITYNENKVLKVLPDQDEIVGGIDIIKVGYPLYTLYLVKYAGVNPANGDGLFYDKNGNITPWIDPNARHFFKPRFPTIFGGFNSDFKYKNFSLSAFFTYATGHQMYNNERTNIDNPGYLQDGFSREVLRRWQEPGDVTDWPRFQSADGRLTAFQYTEEGAATTRYLEDIGYIRLRNVTLSYNMPKKWYEKAKLKDVRLFFIGQNLLTFTRWRGTDPERGNGVANGAIYPALRQYTFGANIMF</sequence>
<organism evidence="10 11">
    <name type="scientific">Raineya orbicola</name>
    <dbReference type="NCBI Taxonomy" id="2016530"/>
    <lineage>
        <taxon>Bacteria</taxon>
        <taxon>Pseudomonadati</taxon>
        <taxon>Bacteroidota</taxon>
        <taxon>Cytophagia</taxon>
        <taxon>Cytophagales</taxon>
        <taxon>Raineyaceae</taxon>
        <taxon>Raineya</taxon>
    </lineage>
</organism>
<dbReference type="SUPFAM" id="SSF56935">
    <property type="entry name" value="Porins"/>
    <property type="match status" value="1"/>
</dbReference>
<dbReference type="InterPro" id="IPR023996">
    <property type="entry name" value="TonB-dep_OMP_SusC/RagA"/>
</dbReference>
<evidence type="ECO:0000256" key="4">
    <source>
        <dbReference type="ARBA" id="ARBA00022692"/>
    </source>
</evidence>
<feature type="signal peptide" evidence="8">
    <location>
        <begin position="1"/>
        <end position="21"/>
    </location>
</feature>
<dbReference type="Pfam" id="PF13715">
    <property type="entry name" value="CarbopepD_reg_2"/>
    <property type="match status" value="1"/>
</dbReference>
<reference evidence="10 11" key="1">
    <citation type="submission" date="2017-06" db="EMBL/GenBank/DDBJ databases">
        <title>Raineya orbicola gen. nov., sp. nov. a slightly thermophilic bacterium of the phylum Bacteroidetes and the description of Raineyaceae fam. nov.</title>
        <authorList>
            <person name="Albuquerque L."/>
            <person name="Polonia A.R.M."/>
            <person name="Barroso C."/>
            <person name="Froufe H.J.C."/>
            <person name="Lage O."/>
            <person name="Lobo-Da-Cunha A."/>
            <person name="Egas C."/>
            <person name="Da Costa M.S."/>
        </authorList>
    </citation>
    <scope>NUCLEOTIDE SEQUENCE [LARGE SCALE GENOMIC DNA]</scope>
    <source>
        <strain evidence="10 11">SPSPC-11</strain>
    </source>
</reference>
<evidence type="ECO:0000256" key="6">
    <source>
        <dbReference type="ARBA" id="ARBA00023237"/>
    </source>
</evidence>
<evidence type="ECO:0000259" key="9">
    <source>
        <dbReference type="Pfam" id="PF07715"/>
    </source>
</evidence>
<dbReference type="RefSeq" id="WP_101357608.1">
    <property type="nucleotide sequence ID" value="NZ_NKXO01000004.1"/>
</dbReference>
<dbReference type="SUPFAM" id="SSF49464">
    <property type="entry name" value="Carboxypeptidase regulatory domain-like"/>
    <property type="match status" value="1"/>
</dbReference>
<keyword evidence="6 7" id="KW-0998">Cell outer membrane</keyword>
<dbReference type="Proteomes" id="UP000233387">
    <property type="component" value="Unassembled WGS sequence"/>
</dbReference>
<keyword evidence="5 7" id="KW-0472">Membrane</keyword>
<dbReference type="Gene3D" id="2.170.130.10">
    <property type="entry name" value="TonB-dependent receptor, plug domain"/>
    <property type="match status" value="1"/>
</dbReference>
<dbReference type="NCBIfam" id="TIGR04056">
    <property type="entry name" value="OMP_RagA_SusC"/>
    <property type="match status" value="1"/>
</dbReference>
<keyword evidence="4 7" id="KW-0812">Transmembrane</keyword>
<evidence type="ECO:0000256" key="1">
    <source>
        <dbReference type="ARBA" id="ARBA00004571"/>
    </source>
</evidence>
<feature type="domain" description="TonB-dependent receptor plug" evidence="9">
    <location>
        <begin position="116"/>
        <end position="223"/>
    </location>
</feature>
<dbReference type="Gene3D" id="2.40.170.20">
    <property type="entry name" value="TonB-dependent receptor, beta-barrel domain"/>
    <property type="match status" value="1"/>
</dbReference>